<dbReference type="EMBL" id="JAFJMO010000016">
    <property type="protein sequence ID" value="KAJ8254456.1"/>
    <property type="molecule type" value="Genomic_DNA"/>
</dbReference>
<sequence>MNEEMGYMLDAPCLAVAAVVCCERDWSPAPCLSAAWDWCPCRSSYTFRSVKTSVFASADERARGCSVKIYSRCRSGKTQLPQNPVCHVSAVAPEPALSAQERERPVSSLHTAA</sequence>
<evidence type="ECO:0000313" key="2">
    <source>
        <dbReference type="Proteomes" id="UP001152803"/>
    </source>
</evidence>
<comment type="caution">
    <text evidence="1">The sequence shown here is derived from an EMBL/GenBank/DDBJ whole genome shotgun (WGS) entry which is preliminary data.</text>
</comment>
<dbReference type="Proteomes" id="UP001152803">
    <property type="component" value="Unassembled WGS sequence"/>
</dbReference>
<dbReference type="AlphaFoldDB" id="A0A9Q1D0J8"/>
<organism evidence="1 2">
    <name type="scientific">Conger conger</name>
    <name type="common">Conger eel</name>
    <name type="synonym">Muraena conger</name>
    <dbReference type="NCBI Taxonomy" id="82655"/>
    <lineage>
        <taxon>Eukaryota</taxon>
        <taxon>Metazoa</taxon>
        <taxon>Chordata</taxon>
        <taxon>Craniata</taxon>
        <taxon>Vertebrata</taxon>
        <taxon>Euteleostomi</taxon>
        <taxon>Actinopterygii</taxon>
        <taxon>Neopterygii</taxon>
        <taxon>Teleostei</taxon>
        <taxon>Anguilliformes</taxon>
        <taxon>Congridae</taxon>
        <taxon>Conger</taxon>
    </lineage>
</organism>
<gene>
    <name evidence="1" type="ORF">COCON_G00210680</name>
</gene>
<name>A0A9Q1D0J8_CONCO</name>
<reference evidence="1" key="1">
    <citation type="journal article" date="2023" name="Science">
        <title>Genome structures resolve the early diversification of teleost fishes.</title>
        <authorList>
            <person name="Parey E."/>
            <person name="Louis A."/>
            <person name="Montfort J."/>
            <person name="Bouchez O."/>
            <person name="Roques C."/>
            <person name="Iampietro C."/>
            <person name="Lluch J."/>
            <person name="Castinel A."/>
            <person name="Donnadieu C."/>
            <person name="Desvignes T."/>
            <person name="Floi Bucao C."/>
            <person name="Jouanno E."/>
            <person name="Wen M."/>
            <person name="Mejri S."/>
            <person name="Dirks R."/>
            <person name="Jansen H."/>
            <person name="Henkel C."/>
            <person name="Chen W.J."/>
            <person name="Zahm M."/>
            <person name="Cabau C."/>
            <person name="Klopp C."/>
            <person name="Thompson A.W."/>
            <person name="Robinson-Rechavi M."/>
            <person name="Braasch I."/>
            <person name="Lecointre G."/>
            <person name="Bobe J."/>
            <person name="Postlethwait J.H."/>
            <person name="Berthelot C."/>
            <person name="Roest Crollius H."/>
            <person name="Guiguen Y."/>
        </authorList>
    </citation>
    <scope>NUCLEOTIDE SEQUENCE</scope>
    <source>
        <strain evidence="1">Concon-B</strain>
    </source>
</reference>
<accession>A0A9Q1D0J8</accession>
<evidence type="ECO:0000313" key="1">
    <source>
        <dbReference type="EMBL" id="KAJ8254456.1"/>
    </source>
</evidence>
<protein>
    <submittedName>
        <fullName evidence="1">Uncharacterized protein</fullName>
    </submittedName>
</protein>
<keyword evidence="2" id="KW-1185">Reference proteome</keyword>
<proteinExistence type="predicted"/>